<evidence type="ECO:0000313" key="4">
    <source>
        <dbReference type="EMBL" id="EDN80064.1"/>
    </source>
</evidence>
<feature type="compositionally biased region" description="Basic and acidic residues" evidence="1">
    <location>
        <begin position="181"/>
        <end position="192"/>
    </location>
</feature>
<feature type="domain" description="Excalibur calcium-binding" evidence="3">
    <location>
        <begin position="156"/>
        <end position="192"/>
    </location>
</feature>
<feature type="compositionally biased region" description="Low complexity" evidence="1">
    <location>
        <begin position="101"/>
        <end position="114"/>
    </location>
</feature>
<accession>A7BA40</accession>
<keyword evidence="5" id="KW-1185">Reference proteome</keyword>
<feature type="chain" id="PRO_5002704751" evidence="2">
    <location>
        <begin position="23"/>
        <end position="192"/>
    </location>
</feature>
<protein>
    <submittedName>
        <fullName evidence="4">Excalibur domain protein</fullName>
    </submittedName>
</protein>
<dbReference type="Proteomes" id="UP000003553">
    <property type="component" value="Unassembled WGS sequence"/>
</dbReference>
<organism evidence="4 5">
    <name type="scientific">Schaalia dentiphila ATCC 17982</name>
    <dbReference type="NCBI Taxonomy" id="411466"/>
    <lineage>
        <taxon>Bacteria</taxon>
        <taxon>Bacillati</taxon>
        <taxon>Actinomycetota</taxon>
        <taxon>Actinomycetes</taxon>
        <taxon>Actinomycetales</taxon>
        <taxon>Actinomycetaceae</taxon>
        <taxon>Schaalia</taxon>
        <taxon>Schaalia dentiphila</taxon>
    </lineage>
</organism>
<comment type="caution">
    <text evidence="4">The sequence shown here is derived from an EMBL/GenBank/DDBJ whole genome shotgun (WGS) entry which is preliminary data.</text>
</comment>
<dbReference type="eggNOG" id="COG1525">
    <property type="taxonomic scope" value="Bacteria"/>
</dbReference>
<dbReference type="EMBL" id="AAYI02000004">
    <property type="protein sequence ID" value="EDN80064.1"/>
    <property type="molecule type" value="Genomic_DNA"/>
</dbReference>
<dbReference type="PROSITE" id="PS51257">
    <property type="entry name" value="PROKAR_LIPOPROTEIN"/>
    <property type="match status" value="1"/>
</dbReference>
<gene>
    <name evidence="4" type="ORF">ACTODO_00500</name>
</gene>
<feature type="region of interest" description="Disordered" evidence="1">
    <location>
        <begin position="100"/>
        <end position="192"/>
    </location>
</feature>
<proteinExistence type="predicted"/>
<dbReference type="AlphaFoldDB" id="A7BA40"/>
<dbReference type="RefSeq" id="WP_003790922.1">
    <property type="nucleotide sequence ID" value="NZ_DS264586.1"/>
</dbReference>
<evidence type="ECO:0000256" key="2">
    <source>
        <dbReference type="SAM" id="SignalP"/>
    </source>
</evidence>
<dbReference type="Pfam" id="PF05901">
    <property type="entry name" value="Excalibur"/>
    <property type="match status" value="1"/>
</dbReference>
<dbReference type="SMART" id="SM00894">
    <property type="entry name" value="Excalibur"/>
    <property type="match status" value="1"/>
</dbReference>
<keyword evidence="2" id="KW-0732">Signal</keyword>
<feature type="compositionally biased region" description="Acidic residues" evidence="1">
    <location>
        <begin position="115"/>
        <end position="139"/>
    </location>
</feature>
<feature type="signal peptide" evidence="2">
    <location>
        <begin position="1"/>
        <end position="22"/>
    </location>
</feature>
<reference evidence="4" key="2">
    <citation type="submission" date="2015-05" db="EMBL/GenBank/DDBJ databases">
        <title>Draft genome sequence of Actinomyces odontolyticus (ATCC 17982).</title>
        <authorList>
            <person name="Sudarsanam P."/>
            <person name="Ley R."/>
            <person name="Guruge J."/>
            <person name="Turnbaugh P.J."/>
            <person name="Mahowald M."/>
            <person name="Liep D."/>
            <person name="Gordon J."/>
        </authorList>
    </citation>
    <scope>NUCLEOTIDE SEQUENCE</scope>
    <source>
        <strain evidence="4">ATCC 17982</strain>
    </source>
</reference>
<dbReference type="Gene3D" id="3.30.10.20">
    <property type="match status" value="1"/>
</dbReference>
<evidence type="ECO:0000256" key="1">
    <source>
        <dbReference type="SAM" id="MobiDB-lite"/>
    </source>
</evidence>
<dbReference type="HOGENOM" id="CLU_104064_0_0_11"/>
<dbReference type="InterPro" id="IPR008613">
    <property type="entry name" value="Excalibur_Ca-bd_domain"/>
</dbReference>
<reference evidence="4" key="1">
    <citation type="submission" date="2007-04" db="EMBL/GenBank/DDBJ databases">
        <authorList>
            <person name="Fulton L."/>
            <person name="Clifton S."/>
            <person name="Fulton B."/>
            <person name="Xu J."/>
            <person name="Minx P."/>
            <person name="Pepin K.H."/>
            <person name="Johnson M."/>
            <person name="Thiruvilangam P."/>
            <person name="Bhonagiri V."/>
            <person name="Nash W.E."/>
            <person name="Mardis E.R."/>
            <person name="Wilson R.K."/>
        </authorList>
    </citation>
    <scope>NUCLEOTIDE SEQUENCE [LARGE SCALE GENOMIC DNA]</scope>
    <source>
        <strain evidence="4">ATCC 17982</strain>
    </source>
</reference>
<evidence type="ECO:0000313" key="5">
    <source>
        <dbReference type="Proteomes" id="UP000003553"/>
    </source>
</evidence>
<name>A7BA40_9ACTO</name>
<evidence type="ECO:0000259" key="3">
    <source>
        <dbReference type="SMART" id="SM00894"/>
    </source>
</evidence>
<sequence>MSLWKRLIAMLVGTFVMMGALSACDPYVPNIVGDALPKAVERLQNSGYRELAVVDDHGMSITESHYEDGYKVTEQDAQGSDIPTTQTITLTVTKSEIAALVPTPTETPSSASDEPSPDPEPATEEPEPAPEVPTEEPAEEPAAPAPAPEPTPVHVHFSSCKQAREAGAAPLYRGDPGYNPKLDRDNDGVACE</sequence>